<accession>A0A182INC9</accession>
<reference evidence="2" key="1">
    <citation type="submission" date="2022-08" db="UniProtKB">
        <authorList>
            <consortium name="EnsemblMetazoa"/>
        </authorList>
    </citation>
    <scope>IDENTIFICATION</scope>
    <source>
        <strain evidence="2">EBRO</strain>
    </source>
</reference>
<dbReference type="VEuPathDB" id="VectorBase:AATE002381"/>
<feature type="compositionally biased region" description="Polar residues" evidence="1">
    <location>
        <begin position="1"/>
        <end position="14"/>
    </location>
</feature>
<organism evidence="2">
    <name type="scientific">Anopheles atroparvus</name>
    <name type="common">European mosquito</name>
    <dbReference type="NCBI Taxonomy" id="41427"/>
    <lineage>
        <taxon>Eukaryota</taxon>
        <taxon>Metazoa</taxon>
        <taxon>Ecdysozoa</taxon>
        <taxon>Arthropoda</taxon>
        <taxon>Hexapoda</taxon>
        <taxon>Insecta</taxon>
        <taxon>Pterygota</taxon>
        <taxon>Neoptera</taxon>
        <taxon>Endopterygota</taxon>
        <taxon>Diptera</taxon>
        <taxon>Nematocera</taxon>
        <taxon>Culicoidea</taxon>
        <taxon>Culicidae</taxon>
        <taxon>Anophelinae</taxon>
        <taxon>Anopheles</taxon>
    </lineage>
</organism>
<feature type="region of interest" description="Disordered" evidence="1">
    <location>
        <begin position="134"/>
        <end position="170"/>
    </location>
</feature>
<evidence type="ECO:0000256" key="1">
    <source>
        <dbReference type="SAM" id="MobiDB-lite"/>
    </source>
</evidence>
<sequence>MEHSVRNNSTNPTTAEPDRPYSGFPSCGSIPAWQVQLINFTPHAILSPQSGGPVPRTQNRSNDQKLSPESHFGQRSSSRDTHQRSSRMVTDSPPEGRRVYSISGTSTSLIALQATGGPTCPGVKSPCTVRVIGAPSHTRQPRAARENASTASERGAEPTTIRRSRPPKPSCIFRNTSLSQMLFRRTMPRLISASFELSAMFSSIFLNDDRDTSANTLSYTRLSRRGTAGISVGFSAFMSFVSSLMSPEKNPTAPPM</sequence>
<feature type="region of interest" description="Disordered" evidence="1">
    <location>
        <begin position="44"/>
        <end position="100"/>
    </location>
</feature>
<feature type="region of interest" description="Disordered" evidence="1">
    <location>
        <begin position="1"/>
        <end position="23"/>
    </location>
</feature>
<dbReference type="AlphaFoldDB" id="A0A182INC9"/>
<proteinExistence type="predicted"/>
<name>A0A182INC9_ANOAO</name>
<evidence type="ECO:0000313" key="2">
    <source>
        <dbReference type="EnsemblMetazoa" id="AATE002381-PA.1"/>
    </source>
</evidence>
<dbReference type="EnsemblMetazoa" id="AATE002381-RA">
    <property type="protein sequence ID" value="AATE002381-PA.1"/>
    <property type="gene ID" value="AATE002381"/>
</dbReference>
<protein>
    <submittedName>
        <fullName evidence="2">Uncharacterized protein</fullName>
    </submittedName>
</protein>